<keyword evidence="1" id="KW-1133">Transmembrane helix</keyword>
<accession>A0A0F9FH79</accession>
<gene>
    <name evidence="2" type="ORF">LCGC14_2031380</name>
</gene>
<feature type="non-terminal residue" evidence="2">
    <location>
        <position position="1"/>
    </location>
</feature>
<evidence type="ECO:0000256" key="1">
    <source>
        <dbReference type="SAM" id="Phobius"/>
    </source>
</evidence>
<dbReference type="AlphaFoldDB" id="A0A0F9FH79"/>
<protein>
    <submittedName>
        <fullName evidence="2">Uncharacterized protein</fullName>
    </submittedName>
</protein>
<feature type="transmembrane region" description="Helical" evidence="1">
    <location>
        <begin position="21"/>
        <end position="39"/>
    </location>
</feature>
<sequence>LDTEPIVCYTIVREENTMDKFLVLGFLAFPISIGLGIKLL</sequence>
<evidence type="ECO:0000313" key="2">
    <source>
        <dbReference type="EMBL" id="KKL77786.1"/>
    </source>
</evidence>
<proteinExistence type="predicted"/>
<name>A0A0F9FH79_9ZZZZ</name>
<dbReference type="EMBL" id="LAZR01023648">
    <property type="protein sequence ID" value="KKL77786.1"/>
    <property type="molecule type" value="Genomic_DNA"/>
</dbReference>
<keyword evidence="1" id="KW-0472">Membrane</keyword>
<comment type="caution">
    <text evidence="2">The sequence shown here is derived from an EMBL/GenBank/DDBJ whole genome shotgun (WGS) entry which is preliminary data.</text>
</comment>
<organism evidence="2">
    <name type="scientific">marine sediment metagenome</name>
    <dbReference type="NCBI Taxonomy" id="412755"/>
    <lineage>
        <taxon>unclassified sequences</taxon>
        <taxon>metagenomes</taxon>
        <taxon>ecological metagenomes</taxon>
    </lineage>
</organism>
<reference evidence="2" key="1">
    <citation type="journal article" date="2015" name="Nature">
        <title>Complex archaea that bridge the gap between prokaryotes and eukaryotes.</title>
        <authorList>
            <person name="Spang A."/>
            <person name="Saw J.H."/>
            <person name="Jorgensen S.L."/>
            <person name="Zaremba-Niedzwiedzka K."/>
            <person name="Martijn J."/>
            <person name="Lind A.E."/>
            <person name="van Eijk R."/>
            <person name="Schleper C."/>
            <person name="Guy L."/>
            <person name="Ettema T.J."/>
        </authorList>
    </citation>
    <scope>NUCLEOTIDE SEQUENCE</scope>
</reference>
<keyword evidence="1" id="KW-0812">Transmembrane</keyword>